<reference evidence="4" key="2">
    <citation type="journal article" date="2017" name="J. Anim. Genet.">
        <title>Multiple reference genome sequences of hot pepper reveal the massive evolution of plant disease resistance genes by retroduplication.</title>
        <authorList>
            <person name="Kim S."/>
            <person name="Park J."/>
            <person name="Yeom S.-I."/>
            <person name="Kim Y.-M."/>
            <person name="Seo E."/>
            <person name="Kim K.-T."/>
            <person name="Kim M.-S."/>
            <person name="Lee J.M."/>
            <person name="Cheong K."/>
            <person name="Shin H.-S."/>
            <person name="Kim S.-B."/>
            <person name="Han K."/>
            <person name="Lee J."/>
            <person name="Park M."/>
            <person name="Lee H.-A."/>
            <person name="Lee H.-Y."/>
            <person name="Lee Y."/>
            <person name="Oh S."/>
            <person name="Lee J.H."/>
            <person name="Choi E."/>
            <person name="Choi E."/>
            <person name="Lee S.E."/>
            <person name="Jeon J."/>
            <person name="Kim H."/>
            <person name="Choi G."/>
            <person name="Song H."/>
            <person name="Lee J."/>
            <person name="Lee S.-C."/>
            <person name="Kwon J.-K."/>
            <person name="Lee H.-Y."/>
            <person name="Koo N."/>
            <person name="Hong Y."/>
            <person name="Kim R.W."/>
            <person name="Kang W.-H."/>
            <person name="Huh J.H."/>
            <person name="Kang B.-C."/>
            <person name="Yang T.-J."/>
            <person name="Lee Y.-H."/>
            <person name="Bennetzen J.L."/>
            <person name="Choi D."/>
        </authorList>
    </citation>
    <scope>NUCLEOTIDE SEQUENCE [LARGE SCALE GENOMIC DNA]</scope>
    <source>
        <strain evidence="4">cv. PBC81</strain>
    </source>
</reference>
<evidence type="ECO:0000313" key="4">
    <source>
        <dbReference type="Proteomes" id="UP000224567"/>
    </source>
</evidence>
<dbReference type="Pfam" id="PF00646">
    <property type="entry name" value="F-box"/>
    <property type="match status" value="1"/>
</dbReference>
<protein>
    <recommendedName>
        <fullName evidence="2">F-box domain-containing protein</fullName>
    </recommendedName>
</protein>
<dbReference type="SUPFAM" id="SSF81383">
    <property type="entry name" value="F-box domain"/>
    <property type="match status" value="1"/>
</dbReference>
<name>A0A2G2VDV4_CAPBA</name>
<dbReference type="AlphaFoldDB" id="A0A2G2VDV4"/>
<dbReference type="InterPro" id="IPR001810">
    <property type="entry name" value="F-box_dom"/>
</dbReference>
<evidence type="ECO:0000259" key="2">
    <source>
        <dbReference type="SMART" id="SM00256"/>
    </source>
</evidence>
<comment type="caution">
    <text evidence="3">The sequence shown here is derived from an EMBL/GenBank/DDBJ whole genome shotgun (WGS) entry which is preliminary data.</text>
</comment>
<keyword evidence="1" id="KW-0812">Transmembrane</keyword>
<accession>A0A2G2VDV4</accession>
<proteinExistence type="predicted"/>
<dbReference type="EMBL" id="MLFT02000012">
    <property type="protein sequence ID" value="PHT31153.1"/>
    <property type="molecule type" value="Genomic_DNA"/>
</dbReference>
<dbReference type="Proteomes" id="UP000224567">
    <property type="component" value="Unassembled WGS sequence"/>
</dbReference>
<feature type="transmembrane region" description="Helical" evidence="1">
    <location>
        <begin position="312"/>
        <end position="332"/>
    </location>
</feature>
<dbReference type="CDD" id="cd22157">
    <property type="entry name" value="F-box_AtFBW1-like"/>
    <property type="match status" value="1"/>
</dbReference>
<keyword evidence="1" id="KW-1133">Transmembrane helix</keyword>
<dbReference type="InterPro" id="IPR006527">
    <property type="entry name" value="F-box-assoc_dom_typ1"/>
</dbReference>
<dbReference type="InterPro" id="IPR036047">
    <property type="entry name" value="F-box-like_dom_sf"/>
</dbReference>
<dbReference type="InterPro" id="IPR017451">
    <property type="entry name" value="F-box-assoc_interact_dom"/>
</dbReference>
<reference evidence="3 4" key="1">
    <citation type="journal article" date="2017" name="Genome Biol.">
        <title>New reference genome sequences of hot pepper reveal the massive evolution of plant disease-resistance genes by retroduplication.</title>
        <authorList>
            <person name="Kim S."/>
            <person name="Park J."/>
            <person name="Yeom S.I."/>
            <person name="Kim Y.M."/>
            <person name="Seo E."/>
            <person name="Kim K.T."/>
            <person name="Kim M.S."/>
            <person name="Lee J.M."/>
            <person name="Cheong K."/>
            <person name="Shin H.S."/>
            <person name="Kim S.B."/>
            <person name="Han K."/>
            <person name="Lee J."/>
            <person name="Park M."/>
            <person name="Lee H.A."/>
            <person name="Lee H.Y."/>
            <person name="Lee Y."/>
            <person name="Oh S."/>
            <person name="Lee J.H."/>
            <person name="Choi E."/>
            <person name="Choi E."/>
            <person name="Lee S.E."/>
            <person name="Jeon J."/>
            <person name="Kim H."/>
            <person name="Choi G."/>
            <person name="Song H."/>
            <person name="Lee J."/>
            <person name="Lee S.C."/>
            <person name="Kwon J.K."/>
            <person name="Lee H.Y."/>
            <person name="Koo N."/>
            <person name="Hong Y."/>
            <person name="Kim R.W."/>
            <person name="Kang W.H."/>
            <person name="Huh J.H."/>
            <person name="Kang B.C."/>
            <person name="Yang T.J."/>
            <person name="Lee Y.H."/>
            <person name="Bennetzen J.L."/>
            <person name="Choi D."/>
        </authorList>
    </citation>
    <scope>NUCLEOTIDE SEQUENCE [LARGE SCALE GENOMIC DNA]</scope>
    <source>
        <strain evidence="4">cv. PBC81</strain>
    </source>
</reference>
<dbReference type="PANTHER" id="PTHR31672">
    <property type="entry name" value="BNACNNG10540D PROTEIN"/>
    <property type="match status" value="1"/>
</dbReference>
<organism evidence="3 4">
    <name type="scientific">Capsicum baccatum</name>
    <name type="common">Peruvian pepper</name>
    <dbReference type="NCBI Taxonomy" id="33114"/>
    <lineage>
        <taxon>Eukaryota</taxon>
        <taxon>Viridiplantae</taxon>
        <taxon>Streptophyta</taxon>
        <taxon>Embryophyta</taxon>
        <taxon>Tracheophyta</taxon>
        <taxon>Spermatophyta</taxon>
        <taxon>Magnoliopsida</taxon>
        <taxon>eudicotyledons</taxon>
        <taxon>Gunneridae</taxon>
        <taxon>Pentapetalae</taxon>
        <taxon>asterids</taxon>
        <taxon>lamiids</taxon>
        <taxon>Solanales</taxon>
        <taxon>Solanaceae</taxon>
        <taxon>Solanoideae</taxon>
        <taxon>Capsiceae</taxon>
        <taxon>Capsicum</taxon>
    </lineage>
</organism>
<dbReference type="Pfam" id="PF07734">
    <property type="entry name" value="FBA_1"/>
    <property type="match status" value="1"/>
</dbReference>
<evidence type="ECO:0000256" key="1">
    <source>
        <dbReference type="SAM" id="Phobius"/>
    </source>
</evidence>
<dbReference type="Gene3D" id="1.20.1280.50">
    <property type="match status" value="1"/>
</dbReference>
<dbReference type="PANTHER" id="PTHR31672:SF13">
    <property type="entry name" value="F-BOX PROTEIN CPR30-LIKE"/>
    <property type="match status" value="1"/>
</dbReference>
<evidence type="ECO:0000313" key="3">
    <source>
        <dbReference type="EMBL" id="PHT31153.1"/>
    </source>
</evidence>
<feature type="domain" description="F-box" evidence="2">
    <location>
        <begin position="69"/>
        <end position="109"/>
    </location>
</feature>
<keyword evidence="4" id="KW-1185">Reference proteome</keyword>
<dbReference type="NCBIfam" id="TIGR01640">
    <property type="entry name" value="F_box_assoc_1"/>
    <property type="match status" value="1"/>
</dbReference>
<dbReference type="InterPro" id="IPR050796">
    <property type="entry name" value="SCF_F-box_component"/>
</dbReference>
<dbReference type="OrthoDB" id="1166304at2759"/>
<gene>
    <name evidence="3" type="ORF">CQW23_27490</name>
</gene>
<dbReference type="SMART" id="SM00256">
    <property type="entry name" value="FBOX"/>
    <property type="match status" value="1"/>
</dbReference>
<sequence length="337" mass="38139">MNKYSIANKMKVKYLMRNRGEAAPKFIGQQKKKKKAGPILQICKGKSILETSNSHTDQMDVDQEPAVYFEEEIIMNILSRLPVRSLHQCKCVSKFWNALISDPYFKMQHFKRAKNDRNSQKFLITLLFENESKFSSYCCPLSSSQMAEDAQKLVRPLSSELLFRVACACDGLVVVAVSDIMTDGHPMHLLWNPSIRESVVLPASEFEADEFTRYGFGYDSTSGDHKILRICDESNQILALKVGSWRKINKHPHGVYNAVTRTHSLAFVREAFHWIGNSRECGSRHSSSIEYSLVSFSISKEMYGEIPLPEEILSLVGIVFVGVSVLDGMLCVHATKN</sequence>
<dbReference type="STRING" id="33114.A0A2G2VDV4"/>
<keyword evidence="1" id="KW-0472">Membrane</keyword>